<organism evidence="10 11">
    <name type="scientific">Bursaphelenchus xylophilus</name>
    <name type="common">Pinewood nematode worm</name>
    <name type="synonym">Aphelenchoides xylophilus</name>
    <dbReference type="NCBI Taxonomy" id="6326"/>
    <lineage>
        <taxon>Eukaryota</taxon>
        <taxon>Metazoa</taxon>
        <taxon>Ecdysozoa</taxon>
        <taxon>Nematoda</taxon>
        <taxon>Chromadorea</taxon>
        <taxon>Rhabditida</taxon>
        <taxon>Tylenchina</taxon>
        <taxon>Tylenchomorpha</taxon>
        <taxon>Aphelenchoidea</taxon>
        <taxon>Aphelenchoididae</taxon>
        <taxon>Bursaphelenchus</taxon>
    </lineage>
</organism>
<evidence type="ECO:0000256" key="3">
    <source>
        <dbReference type="ARBA" id="ARBA00022475"/>
    </source>
</evidence>
<proteinExistence type="predicted"/>
<keyword evidence="5" id="KW-0732">Signal</keyword>
<evidence type="ECO:0000256" key="8">
    <source>
        <dbReference type="SAM" id="Phobius"/>
    </source>
</evidence>
<dbReference type="GO" id="GO:0042302">
    <property type="term" value="F:structural constituent of cuticle"/>
    <property type="evidence" value="ECO:0007669"/>
    <property type="project" value="UniProtKB-KW"/>
</dbReference>
<keyword evidence="7 8" id="KW-0472">Membrane</keyword>
<feature type="transmembrane region" description="Helical" evidence="8">
    <location>
        <begin position="351"/>
        <end position="374"/>
    </location>
</feature>
<reference evidence="11" key="1">
    <citation type="submission" date="2016-11" db="UniProtKB">
        <authorList>
            <consortium name="WormBaseParasite"/>
        </authorList>
    </citation>
    <scope>IDENTIFICATION</scope>
</reference>
<dbReference type="WBParaSite" id="BXY_1439900.1">
    <property type="protein sequence ID" value="BXY_1439900.1"/>
    <property type="gene ID" value="BXY_1439900"/>
</dbReference>
<evidence type="ECO:0000256" key="5">
    <source>
        <dbReference type="ARBA" id="ARBA00022729"/>
    </source>
</evidence>
<dbReference type="Pfam" id="PF25057">
    <property type="entry name" value="CUT_N"/>
    <property type="match status" value="1"/>
</dbReference>
<sequence length="385" mass="42541">MADLSERFREECVGMRGFSCGVVYFLFLGTFAHFAIDNELTGEPEVECEEGMVSLTFKTKKPFTGRVYVQGQAEDEKCSRNFARNADQSTVSVMIQNGDCTMSRQRVSGSIEGMMVSLTIVVSFHGTFVTKADRAYRCMCFFKSVKRLSNVIDIDSVPTTELMNTVPSPECEYSIRSGSPDGPPMSLGHVGDRIFHVWSCNSPIHNFLVHSCTVDDGRGLRFDLLDIDGCAIDPIIQPDVVYDLNGKRASVETFGYKFSDTAVLNYQCVIELCKISSGECRGLTPPSCGRVKKRHIFKRHVDNNMSVLQSLTMTNGADDILPASPTSATKENSVELMQPGKDGRANCLESLLFAFVLTILAAVSFALGVIVLMLRWRNNAEAVNF</sequence>
<evidence type="ECO:0000313" key="11">
    <source>
        <dbReference type="WBParaSite" id="BXY_1439900.1"/>
    </source>
</evidence>
<dbReference type="PROSITE" id="PS51034">
    <property type="entry name" value="ZP_2"/>
    <property type="match status" value="1"/>
</dbReference>
<dbReference type="GO" id="GO:0005886">
    <property type="term" value="C:plasma membrane"/>
    <property type="evidence" value="ECO:0007669"/>
    <property type="project" value="UniProtKB-SubCell"/>
</dbReference>
<accession>A0A1I7SMW3</accession>
<dbReference type="PANTHER" id="PTHR22907">
    <property type="entry name" value="GH04558P"/>
    <property type="match status" value="1"/>
</dbReference>
<protein>
    <submittedName>
        <fullName evidence="11">ZP domain-containing protein</fullName>
    </submittedName>
</protein>
<dbReference type="InterPro" id="IPR057475">
    <property type="entry name" value="CUT_C"/>
</dbReference>
<feature type="transmembrane region" description="Helical" evidence="8">
    <location>
        <begin position="12"/>
        <end position="36"/>
    </location>
</feature>
<feature type="domain" description="ZP" evidence="9">
    <location>
        <begin position="47"/>
        <end position="287"/>
    </location>
</feature>
<dbReference type="PANTHER" id="PTHR22907:SF54">
    <property type="entry name" value="GH04558P"/>
    <property type="match status" value="1"/>
</dbReference>
<dbReference type="InterPro" id="IPR001507">
    <property type="entry name" value="ZP_dom"/>
</dbReference>
<evidence type="ECO:0000259" key="9">
    <source>
        <dbReference type="PROSITE" id="PS51034"/>
    </source>
</evidence>
<dbReference type="Proteomes" id="UP000095284">
    <property type="component" value="Unplaced"/>
</dbReference>
<evidence type="ECO:0000256" key="4">
    <source>
        <dbReference type="ARBA" id="ARBA00022692"/>
    </source>
</evidence>
<name>A0A1I7SMW3_BURXY</name>
<dbReference type="AlphaFoldDB" id="A0A1I7SMW3"/>
<dbReference type="eggNOG" id="ENOG502RYZT">
    <property type="taxonomic scope" value="Eukaryota"/>
</dbReference>
<evidence type="ECO:0000256" key="1">
    <source>
        <dbReference type="ARBA" id="ARBA00004251"/>
    </source>
</evidence>
<evidence type="ECO:0000313" key="10">
    <source>
        <dbReference type="Proteomes" id="UP000095284"/>
    </source>
</evidence>
<keyword evidence="4 8" id="KW-0812">Transmembrane</keyword>
<keyword evidence="3" id="KW-1003">Cell membrane</keyword>
<keyword evidence="6 8" id="KW-1133">Transmembrane helix</keyword>
<dbReference type="SMART" id="SM00241">
    <property type="entry name" value="ZP"/>
    <property type="match status" value="1"/>
</dbReference>
<dbReference type="Pfam" id="PF25301">
    <property type="entry name" value="CUT_C"/>
    <property type="match status" value="1"/>
</dbReference>
<evidence type="ECO:0000256" key="6">
    <source>
        <dbReference type="ARBA" id="ARBA00022989"/>
    </source>
</evidence>
<comment type="subcellular location">
    <subcellularLocation>
        <location evidence="1">Cell membrane</location>
        <topology evidence="1">Single-pass type I membrane protein</topology>
    </subcellularLocation>
</comment>
<dbReference type="InterPro" id="IPR051962">
    <property type="entry name" value="Cuticlin"/>
</dbReference>
<dbReference type="InterPro" id="IPR056953">
    <property type="entry name" value="CUT_N"/>
</dbReference>
<keyword evidence="2" id="KW-0193">Cuticle</keyword>
<evidence type="ECO:0000256" key="2">
    <source>
        <dbReference type="ARBA" id="ARBA00022460"/>
    </source>
</evidence>
<evidence type="ECO:0000256" key="7">
    <source>
        <dbReference type="ARBA" id="ARBA00023136"/>
    </source>
</evidence>